<reference evidence="2" key="1">
    <citation type="submission" date="2025-08" db="UniProtKB">
        <authorList>
            <consortium name="Ensembl"/>
        </authorList>
    </citation>
    <scope>IDENTIFICATION</scope>
</reference>
<keyword evidence="3" id="KW-1185">Reference proteome</keyword>
<feature type="compositionally biased region" description="Polar residues" evidence="1">
    <location>
        <begin position="49"/>
        <end position="61"/>
    </location>
</feature>
<dbReference type="GeneTree" id="ENSGT00990000210011"/>
<organism evidence="2 3">
    <name type="scientific">Monodon monoceros</name>
    <name type="common">Narwhal</name>
    <name type="synonym">Ceratodon monodon</name>
    <dbReference type="NCBI Taxonomy" id="40151"/>
    <lineage>
        <taxon>Eukaryota</taxon>
        <taxon>Metazoa</taxon>
        <taxon>Chordata</taxon>
        <taxon>Craniata</taxon>
        <taxon>Vertebrata</taxon>
        <taxon>Euteleostomi</taxon>
        <taxon>Mammalia</taxon>
        <taxon>Eutheria</taxon>
        <taxon>Laurasiatheria</taxon>
        <taxon>Artiodactyla</taxon>
        <taxon>Whippomorpha</taxon>
        <taxon>Cetacea</taxon>
        <taxon>Odontoceti</taxon>
        <taxon>Monodontidae</taxon>
        <taxon>Monodon</taxon>
    </lineage>
</organism>
<proteinExistence type="predicted"/>
<feature type="region of interest" description="Disordered" evidence="1">
    <location>
        <begin position="49"/>
        <end position="73"/>
    </location>
</feature>
<accession>A0A8C6BJV4</accession>
<evidence type="ECO:0000313" key="3">
    <source>
        <dbReference type="Proteomes" id="UP000694561"/>
    </source>
</evidence>
<evidence type="ECO:0000256" key="1">
    <source>
        <dbReference type="SAM" id="MobiDB-lite"/>
    </source>
</evidence>
<dbReference type="AlphaFoldDB" id="A0A8C6BJV4"/>
<protein>
    <submittedName>
        <fullName evidence="2">Uncharacterized protein</fullName>
    </submittedName>
</protein>
<reference evidence="2" key="2">
    <citation type="submission" date="2025-09" db="UniProtKB">
        <authorList>
            <consortium name="Ensembl"/>
        </authorList>
    </citation>
    <scope>IDENTIFICATION</scope>
</reference>
<dbReference type="Ensembl" id="ENSMMNT00015018210.1">
    <property type="protein sequence ID" value="ENSMMNP00015016585.1"/>
    <property type="gene ID" value="ENSMMNG00015012228.1"/>
</dbReference>
<name>A0A8C6BJV4_MONMO</name>
<evidence type="ECO:0000313" key="2">
    <source>
        <dbReference type="Ensembl" id="ENSMMNP00015016585.1"/>
    </source>
</evidence>
<sequence length="73" mass="8636">MLLDWKNQYCENDSTTQSNLHNLQIQCNPYQTTTGIFHRTRTKYFTGCMETQKTPNSQSNPEKNKHSWRNQAP</sequence>
<dbReference type="Proteomes" id="UP000694561">
    <property type="component" value="Unplaced"/>
</dbReference>